<feature type="domain" description="Zn(2)-C6 fungal-type" evidence="2">
    <location>
        <begin position="37"/>
        <end position="67"/>
    </location>
</feature>
<reference evidence="3" key="1">
    <citation type="journal article" date="2021" name="Nat. Commun.">
        <title>Genetic determinants of endophytism in the Arabidopsis root mycobiome.</title>
        <authorList>
            <person name="Mesny F."/>
            <person name="Miyauchi S."/>
            <person name="Thiergart T."/>
            <person name="Pickel B."/>
            <person name="Atanasova L."/>
            <person name="Karlsson M."/>
            <person name="Huettel B."/>
            <person name="Barry K.W."/>
            <person name="Haridas S."/>
            <person name="Chen C."/>
            <person name="Bauer D."/>
            <person name="Andreopoulos W."/>
            <person name="Pangilinan J."/>
            <person name="LaButti K."/>
            <person name="Riley R."/>
            <person name="Lipzen A."/>
            <person name="Clum A."/>
            <person name="Drula E."/>
            <person name="Henrissat B."/>
            <person name="Kohler A."/>
            <person name="Grigoriev I.V."/>
            <person name="Martin F.M."/>
            <person name="Hacquard S."/>
        </authorList>
    </citation>
    <scope>NUCLEOTIDE SEQUENCE</scope>
    <source>
        <strain evidence="3">MPI-SDFR-AT-0073</strain>
    </source>
</reference>
<dbReference type="SUPFAM" id="SSF57701">
    <property type="entry name" value="Zn2/Cys6 DNA-binding domain"/>
    <property type="match status" value="1"/>
</dbReference>
<dbReference type="RefSeq" id="XP_045955594.1">
    <property type="nucleotide sequence ID" value="XM_046103590.1"/>
</dbReference>
<evidence type="ECO:0000313" key="4">
    <source>
        <dbReference type="Proteomes" id="UP000758603"/>
    </source>
</evidence>
<dbReference type="PANTHER" id="PTHR47256">
    <property type="entry name" value="ZN(II)2CYS6 TRANSCRIPTION FACTOR (EUROFUNG)-RELATED"/>
    <property type="match status" value="1"/>
</dbReference>
<gene>
    <name evidence="3" type="ORF">BKA67DRAFT_576722</name>
</gene>
<dbReference type="GO" id="GO:0008270">
    <property type="term" value="F:zinc ion binding"/>
    <property type="evidence" value="ECO:0007669"/>
    <property type="project" value="InterPro"/>
</dbReference>
<dbReference type="InterPro" id="IPR001138">
    <property type="entry name" value="Zn2Cys6_DnaBD"/>
</dbReference>
<dbReference type="EMBL" id="JAGPXC010000007">
    <property type="protein sequence ID" value="KAH6649087.1"/>
    <property type="molecule type" value="Genomic_DNA"/>
</dbReference>
<dbReference type="GO" id="GO:0000981">
    <property type="term" value="F:DNA-binding transcription factor activity, RNA polymerase II-specific"/>
    <property type="evidence" value="ECO:0007669"/>
    <property type="project" value="InterPro"/>
</dbReference>
<dbReference type="InterPro" id="IPR053187">
    <property type="entry name" value="Notoamide_regulator"/>
</dbReference>
<organism evidence="3 4">
    <name type="scientific">Truncatella angustata</name>
    <dbReference type="NCBI Taxonomy" id="152316"/>
    <lineage>
        <taxon>Eukaryota</taxon>
        <taxon>Fungi</taxon>
        <taxon>Dikarya</taxon>
        <taxon>Ascomycota</taxon>
        <taxon>Pezizomycotina</taxon>
        <taxon>Sordariomycetes</taxon>
        <taxon>Xylariomycetidae</taxon>
        <taxon>Amphisphaeriales</taxon>
        <taxon>Sporocadaceae</taxon>
        <taxon>Truncatella</taxon>
    </lineage>
</organism>
<dbReference type="CDD" id="cd00067">
    <property type="entry name" value="GAL4"/>
    <property type="match status" value="1"/>
</dbReference>
<dbReference type="InterPro" id="IPR036864">
    <property type="entry name" value="Zn2-C6_fun-type_DNA-bd_sf"/>
</dbReference>
<comment type="caution">
    <text evidence="3">The sequence shown here is derived from an EMBL/GenBank/DDBJ whole genome shotgun (WGS) entry which is preliminary data.</text>
</comment>
<keyword evidence="1" id="KW-0539">Nucleus</keyword>
<evidence type="ECO:0000259" key="2">
    <source>
        <dbReference type="PROSITE" id="PS50048"/>
    </source>
</evidence>
<dbReference type="OrthoDB" id="10261408at2759"/>
<proteinExistence type="predicted"/>
<dbReference type="Pfam" id="PF00172">
    <property type="entry name" value="Zn_clus"/>
    <property type="match status" value="1"/>
</dbReference>
<dbReference type="GeneID" id="70132482"/>
<dbReference type="AlphaFoldDB" id="A0A9P8ZUI3"/>
<evidence type="ECO:0000256" key="1">
    <source>
        <dbReference type="ARBA" id="ARBA00023242"/>
    </source>
</evidence>
<dbReference type="PROSITE" id="PS50048">
    <property type="entry name" value="ZN2_CY6_FUNGAL_2"/>
    <property type="match status" value="1"/>
</dbReference>
<sequence length="769" mass="86340">MNYVSIFPRPRPEAELSTKPCSYKNTLKRKRSATQVACNACRMGKVRCDGSQPVCGRCRKRSAKCVYNDRLEMSHDAVEVLELMQVLPQQTASQILSLLRTTDPASILSIVKGGMDGKRSPSVQDAVHAVAASSSSPLELELIARNPASYVFLHQVSVTKLEASDLLRPTHLSRVCYQGQMCIPLPYVYHPESLRSATNRVGLMQTPVKFGSSSFSSSKIIGAANIAAGRDIAPSRNQASVHCRPQQSVQLCDDRLGSLRIGFWTDIPIDSDFAARIISLYLETDHPLLGIFDPDCFVSDLVSHQHTSCSSFLVNALLSWSCQMYSAIDKVAEEYARQFCAKAERLWTVEKNCDSLLNMAGAQLLSLASMANGKDYRMLDYTKVAIQMGTRLGLFGLEENSTRNLNQDMSESLRSASSFTAWGIFNWTVLTTLFYQQPGTDCPRYPPTLPIPGHNACEDYRDLSFDGDSHKSNVRMPHYMGMTFPAACQFWRILHEVSLTYLDPRNHLNRHRLSLGFAELKYREILAWAENLPSPLIQKGKNPHHVVILHIWLHAAILDIFRPFLKRPDFERLHLKTFSAPRSTPAAAYCASVNQLKHLIIYYRCVYESSSYTMLWHTALTYVANAVLQDTNDPQWWLYFLLCIYGYESLCRSFRVSQAIGRGLLTMALRDRDTTVSSARKVIGELRERGLGHNQGTIQAKFMADLELAVTDPRVATVEYLAEDFEGLAFFREFTNSVDGNRLERDWADGADPCSVSGTGTPLEQLLDV</sequence>
<accession>A0A9P8ZUI3</accession>
<dbReference type="Proteomes" id="UP000758603">
    <property type="component" value="Unassembled WGS sequence"/>
</dbReference>
<protein>
    <recommendedName>
        <fullName evidence="2">Zn(2)-C6 fungal-type domain-containing protein</fullName>
    </recommendedName>
</protein>
<dbReference type="PANTHER" id="PTHR47256:SF1">
    <property type="entry name" value="ZN(II)2CYS6 TRANSCRIPTION FACTOR (EUROFUNG)"/>
    <property type="match status" value="1"/>
</dbReference>
<dbReference type="CDD" id="cd12148">
    <property type="entry name" value="fungal_TF_MHR"/>
    <property type="match status" value="1"/>
</dbReference>
<dbReference type="SMART" id="SM00066">
    <property type="entry name" value="GAL4"/>
    <property type="match status" value="1"/>
</dbReference>
<evidence type="ECO:0000313" key="3">
    <source>
        <dbReference type="EMBL" id="KAH6649087.1"/>
    </source>
</evidence>
<keyword evidence="4" id="KW-1185">Reference proteome</keyword>
<name>A0A9P8ZUI3_9PEZI</name>
<dbReference type="Gene3D" id="4.10.240.10">
    <property type="entry name" value="Zn(2)-C6 fungal-type DNA-binding domain"/>
    <property type="match status" value="1"/>
</dbReference>
<dbReference type="PROSITE" id="PS00463">
    <property type="entry name" value="ZN2_CY6_FUNGAL_1"/>
    <property type="match status" value="1"/>
</dbReference>